<dbReference type="CDD" id="cd07962">
    <property type="entry name" value="Anticodon_Ia_Val"/>
    <property type="match status" value="1"/>
</dbReference>
<dbReference type="EMBL" id="PVUE01000017">
    <property type="protein sequence ID" value="PRZ40404.1"/>
    <property type="molecule type" value="Genomic_DNA"/>
</dbReference>
<dbReference type="Proteomes" id="UP000237752">
    <property type="component" value="Unassembled WGS sequence"/>
</dbReference>
<evidence type="ECO:0000256" key="3">
    <source>
        <dbReference type="ARBA" id="ARBA00022741"/>
    </source>
</evidence>
<dbReference type="GO" id="GO:0002161">
    <property type="term" value="F:aminoacyl-tRNA deacylase activity"/>
    <property type="evidence" value="ECO:0007669"/>
    <property type="project" value="InterPro"/>
</dbReference>
<keyword evidence="6 8" id="KW-0030">Aminoacyl-tRNA synthetase</keyword>
<dbReference type="PANTHER" id="PTHR11946">
    <property type="entry name" value="VALYL-TRNA SYNTHETASES"/>
    <property type="match status" value="1"/>
</dbReference>
<comment type="catalytic activity">
    <reaction evidence="7 8">
        <text>tRNA(Val) + L-valine + ATP = L-valyl-tRNA(Val) + AMP + diphosphate</text>
        <dbReference type="Rhea" id="RHEA:10704"/>
        <dbReference type="Rhea" id="RHEA-COMP:9672"/>
        <dbReference type="Rhea" id="RHEA-COMP:9708"/>
        <dbReference type="ChEBI" id="CHEBI:30616"/>
        <dbReference type="ChEBI" id="CHEBI:33019"/>
        <dbReference type="ChEBI" id="CHEBI:57762"/>
        <dbReference type="ChEBI" id="CHEBI:78442"/>
        <dbReference type="ChEBI" id="CHEBI:78537"/>
        <dbReference type="ChEBI" id="CHEBI:456215"/>
        <dbReference type="EC" id="6.1.1.9"/>
    </reaction>
</comment>
<dbReference type="Pfam" id="PF00133">
    <property type="entry name" value="tRNA-synt_1"/>
    <property type="match status" value="1"/>
</dbReference>
<dbReference type="Gene3D" id="1.10.730.10">
    <property type="entry name" value="Isoleucyl-tRNA Synthetase, Domain 1"/>
    <property type="match status" value="1"/>
</dbReference>
<evidence type="ECO:0000259" key="10">
    <source>
        <dbReference type="Pfam" id="PF08264"/>
    </source>
</evidence>
<keyword evidence="3 8" id="KW-0547">Nucleotide-binding</keyword>
<gene>
    <name evidence="8" type="primary">valS</name>
    <name evidence="11" type="ORF">CLV47_11739</name>
</gene>
<keyword evidence="12" id="KW-1185">Reference proteome</keyword>
<reference evidence="11 12" key="1">
    <citation type="submission" date="2018-03" db="EMBL/GenBank/DDBJ databases">
        <title>Genomic Encyclopedia of Archaeal and Bacterial Type Strains, Phase II (KMG-II): from individual species to whole genera.</title>
        <authorList>
            <person name="Goeker M."/>
        </authorList>
    </citation>
    <scope>NUCLEOTIDE SEQUENCE [LARGE SCALE GENOMIC DNA]</scope>
    <source>
        <strain evidence="11 12">DSM 100065</strain>
    </source>
</reference>
<dbReference type="PANTHER" id="PTHR11946:SF93">
    <property type="entry name" value="VALINE--TRNA LIGASE, CHLOROPLASTIC_MITOCHONDRIAL 2"/>
    <property type="match status" value="1"/>
</dbReference>
<dbReference type="InterPro" id="IPR001412">
    <property type="entry name" value="aa-tRNA-synth_I_CS"/>
</dbReference>
<accession>A0A2T0ZVT1</accession>
<proteinExistence type="inferred from homology"/>
<evidence type="ECO:0000313" key="12">
    <source>
        <dbReference type="Proteomes" id="UP000237752"/>
    </source>
</evidence>
<evidence type="ECO:0000256" key="2">
    <source>
        <dbReference type="ARBA" id="ARBA00022598"/>
    </source>
</evidence>
<evidence type="ECO:0000259" key="9">
    <source>
        <dbReference type="Pfam" id="PF00133"/>
    </source>
</evidence>
<dbReference type="SUPFAM" id="SSF50677">
    <property type="entry name" value="ValRS/IleRS/LeuRS editing domain"/>
    <property type="match status" value="1"/>
</dbReference>
<feature type="short sequence motif" description="'KMSKS' region" evidence="8">
    <location>
        <begin position="583"/>
        <end position="587"/>
    </location>
</feature>
<keyword evidence="4 8" id="KW-0067">ATP-binding</keyword>
<dbReference type="GO" id="GO:0005829">
    <property type="term" value="C:cytosol"/>
    <property type="evidence" value="ECO:0007669"/>
    <property type="project" value="TreeGrafter"/>
</dbReference>
<dbReference type="PRINTS" id="PR00986">
    <property type="entry name" value="TRNASYNTHVAL"/>
</dbReference>
<keyword evidence="2 8" id="KW-0436">Ligase</keyword>
<dbReference type="InterPro" id="IPR013155">
    <property type="entry name" value="M/V/L/I-tRNA-synth_anticd-bd"/>
</dbReference>
<dbReference type="InterPro" id="IPR009008">
    <property type="entry name" value="Val/Leu/Ile-tRNA-synth_edit"/>
</dbReference>
<comment type="domain">
    <text evidence="8">ValRS has two distinct active sites: one for aminoacylation and one for editing. The misactivated threonine is translocated from the active site to the editing site.</text>
</comment>
<evidence type="ECO:0000313" key="11">
    <source>
        <dbReference type="EMBL" id="PRZ40404.1"/>
    </source>
</evidence>
<dbReference type="InterPro" id="IPR009080">
    <property type="entry name" value="tRNAsynth_Ia_anticodon-bd"/>
</dbReference>
<dbReference type="InterPro" id="IPR022874">
    <property type="entry name" value="Valine-tRNA_ligase_type_2"/>
</dbReference>
<dbReference type="RefSeq" id="WP_106350256.1">
    <property type="nucleotide sequence ID" value="NZ_PVUE01000017.1"/>
</dbReference>
<dbReference type="GO" id="GO:0006438">
    <property type="term" value="P:valyl-tRNA aminoacylation"/>
    <property type="evidence" value="ECO:0007669"/>
    <property type="project" value="UniProtKB-UniRule"/>
</dbReference>
<name>A0A2T0ZVT1_9ACTN</name>
<comment type="similarity">
    <text evidence="8">Belongs to the class-I aminoacyl-tRNA synthetase family. ValS type 2 subfamily.</text>
</comment>
<dbReference type="InterPro" id="IPR048044">
    <property type="entry name" value="Valyl-tRNA_ligase_actino"/>
</dbReference>
<comment type="subunit">
    <text evidence="8">Monomer.</text>
</comment>
<protein>
    <recommendedName>
        <fullName evidence="8">Valine--tRNA ligase</fullName>
        <ecNumber evidence="8">6.1.1.9</ecNumber>
    </recommendedName>
    <alternativeName>
        <fullName evidence="8">Valyl-tRNA synthetase</fullName>
        <shortName evidence="8">ValRS</shortName>
    </alternativeName>
</protein>
<comment type="caution">
    <text evidence="11">The sequence shown here is derived from an EMBL/GenBank/DDBJ whole genome shotgun (WGS) entry which is preliminary data.</text>
</comment>
<feature type="short sequence motif" description="'HIGH' region" evidence="8">
    <location>
        <begin position="52"/>
        <end position="62"/>
    </location>
</feature>
<evidence type="ECO:0000256" key="7">
    <source>
        <dbReference type="ARBA" id="ARBA00047552"/>
    </source>
</evidence>
<feature type="binding site" evidence="8">
    <location>
        <position position="586"/>
    </location>
    <ligand>
        <name>ATP</name>
        <dbReference type="ChEBI" id="CHEBI:30616"/>
    </ligand>
</feature>
<dbReference type="EC" id="6.1.1.9" evidence="8"/>
<dbReference type="OrthoDB" id="9810365at2"/>
<dbReference type="Gene3D" id="3.40.50.620">
    <property type="entry name" value="HUPs"/>
    <property type="match status" value="2"/>
</dbReference>
<evidence type="ECO:0000256" key="5">
    <source>
        <dbReference type="ARBA" id="ARBA00022917"/>
    </source>
</evidence>
<comment type="subcellular location">
    <subcellularLocation>
        <location evidence="8">Cytoplasm</location>
    </subcellularLocation>
</comment>
<evidence type="ECO:0000256" key="4">
    <source>
        <dbReference type="ARBA" id="ARBA00022840"/>
    </source>
</evidence>
<organism evidence="11 12">
    <name type="scientific">Antricoccus suffuscus</name>
    <dbReference type="NCBI Taxonomy" id="1629062"/>
    <lineage>
        <taxon>Bacteria</taxon>
        <taxon>Bacillati</taxon>
        <taxon>Actinomycetota</taxon>
        <taxon>Actinomycetes</taxon>
        <taxon>Geodermatophilales</taxon>
        <taxon>Antricoccaceae</taxon>
        <taxon>Antricoccus</taxon>
    </lineage>
</organism>
<keyword evidence="5 8" id="KW-0648">Protein biosynthesis</keyword>
<evidence type="ECO:0000256" key="8">
    <source>
        <dbReference type="HAMAP-Rule" id="MF_02005"/>
    </source>
</evidence>
<evidence type="ECO:0000256" key="6">
    <source>
        <dbReference type="ARBA" id="ARBA00023146"/>
    </source>
</evidence>
<dbReference type="Pfam" id="PF08264">
    <property type="entry name" value="Anticodon_1"/>
    <property type="match status" value="1"/>
</dbReference>
<feature type="domain" description="Aminoacyl-tRNA synthetase class Ia" evidence="9">
    <location>
        <begin position="24"/>
        <end position="621"/>
    </location>
</feature>
<comment type="function">
    <text evidence="8">Catalyzes the attachment of valine to tRNA(Val). As ValRS can inadvertently accommodate and process structurally similar amino acids such as threonine, to avoid such errors, it has a 'posttransfer' editing activity that hydrolyzes mischarged Thr-tRNA(Val) in a tRNA-dependent manner.</text>
</comment>
<dbReference type="NCBIfam" id="NF009687">
    <property type="entry name" value="PRK13208.1"/>
    <property type="match status" value="1"/>
</dbReference>
<keyword evidence="1 8" id="KW-0963">Cytoplasm</keyword>
<dbReference type="GO" id="GO:0004832">
    <property type="term" value="F:valine-tRNA ligase activity"/>
    <property type="evidence" value="ECO:0007669"/>
    <property type="project" value="UniProtKB-UniRule"/>
</dbReference>
<dbReference type="PROSITE" id="PS00178">
    <property type="entry name" value="AA_TRNA_LIGASE_I"/>
    <property type="match status" value="1"/>
</dbReference>
<dbReference type="HAMAP" id="MF_02005">
    <property type="entry name" value="Val_tRNA_synth_type2"/>
    <property type="match status" value="1"/>
</dbReference>
<feature type="domain" description="Methionyl/Valyl/Leucyl/Isoleucyl-tRNA synthetase anticodon-binding" evidence="10">
    <location>
        <begin position="662"/>
        <end position="803"/>
    </location>
</feature>
<dbReference type="AlphaFoldDB" id="A0A2T0ZVT1"/>
<dbReference type="SUPFAM" id="SSF52374">
    <property type="entry name" value="Nucleotidylyl transferase"/>
    <property type="match status" value="1"/>
</dbReference>
<dbReference type="InterPro" id="IPR002300">
    <property type="entry name" value="aa-tRNA-synth_Ia"/>
</dbReference>
<dbReference type="InterPro" id="IPR033705">
    <property type="entry name" value="Anticodon_Ia_Val"/>
</dbReference>
<dbReference type="SUPFAM" id="SSF47323">
    <property type="entry name" value="Anticodon-binding domain of a subclass of class I aminoacyl-tRNA synthetases"/>
    <property type="match status" value="1"/>
</dbReference>
<dbReference type="GO" id="GO:0005524">
    <property type="term" value="F:ATP binding"/>
    <property type="evidence" value="ECO:0007669"/>
    <property type="project" value="UniProtKB-UniRule"/>
</dbReference>
<dbReference type="NCBIfam" id="NF000540">
    <property type="entry name" value="alt_ValS"/>
    <property type="match status" value="1"/>
</dbReference>
<dbReference type="InterPro" id="IPR014729">
    <property type="entry name" value="Rossmann-like_a/b/a_fold"/>
</dbReference>
<evidence type="ECO:0000256" key="1">
    <source>
        <dbReference type="ARBA" id="ARBA00022490"/>
    </source>
</evidence>
<sequence length="852" mass="94815">MTATTPPSALPEKPTLDGVEAKLAHRWADEQTYAFDRSQPRGNVFSIDTPPPTASGSLHVGHVFSYTHTDTIARYQRMRGKSVFYPIGWDDNGLPTERRVQNFYGVRCDPTVPYDADFIPPEKPGKQEIPISRRNFIDLCHELTVIDERSFEELFRTLGLSFDWKHQYRTIDDTSRAISQKAFLRNVKRGQAYNQQAPTLWDITFRTAVAQAELEERERPGAYHRISFHRHDGEKIYIETTRPELLPACVALVAHPDDERYRPLFGTTVTSPVFGVEVPVVAHALADPEKGSGIAMICTFGDTTDVTWWRELQLPNRTIIGRDGRIVEDAPEVITSPEAQAKYAELVGKTVHSAKEAVVQMLRDSGDLDGEPRAITHPVKFYERGDRPLEIVSTRQWYIRNGGRDEQTRDRMLARGRELHWVPDHMRHRYSNWVEGLSGDWLVSRQRYFGIAVPLWYRLDHNGEPDYDAPIVPDEQSLPVDPASDVPEGFTEDQRNQPGGFMGDPDVMDTWATSSLTPYIAGQWEADGDLFDRVYPMDLRPQGHDIIRTWLFSSVVRADLESDTVPWANVALSGWILDPDRKKMSKSKGNTVTPIGLLEQYGSDSVRYWAASGRPGTDTAFDESQMKVGRRLATKLLNASKFALGTGASAADAASPVTHPLDKAMLAGLADVIDAATAGFDEFNYTVALERTESFFWSFCDNYVELVKSRAYGDDEGAQSAKSALAQALSVILRLFAPTIPFVTEEVWSWWQEGSVHRQPWPVAAQIRPADADARVLSLATQAIGAIRKAKSEAKVKGSAEIAAVTVTAGDEDTEVLSQASEDVAAAGRAAKLVFVGASDSDDAPAYAIELA</sequence>
<dbReference type="InterPro" id="IPR002303">
    <property type="entry name" value="Valyl-tRNA_ligase"/>
</dbReference>